<comment type="subcellular location">
    <subcellularLocation>
        <location evidence="1">Membrane</location>
        <topology evidence="1">Single-pass type II membrane protein</topology>
    </subcellularLocation>
    <subcellularLocation>
        <location evidence="2">Secreted</location>
    </subcellularLocation>
</comment>
<reference evidence="9 10" key="1">
    <citation type="journal article" date="2022" name="Gigascience">
        <title>A chromosome-level genome assembly and annotation of the desert horned lizard, Phrynosoma platyrhinos, provides insight into chromosomal rearrangements among reptiles.</title>
        <authorList>
            <person name="Koochekian N."/>
            <person name="Ascanio A."/>
            <person name="Farleigh K."/>
            <person name="Card D.C."/>
            <person name="Schield D.R."/>
            <person name="Castoe T.A."/>
            <person name="Jezkova T."/>
        </authorList>
    </citation>
    <scope>NUCLEOTIDE SEQUENCE [LARGE SCALE GENOMIC DNA]</scope>
    <source>
        <strain evidence="9">NK-2021</strain>
    </source>
</reference>
<keyword evidence="5" id="KW-0735">Signal-anchor</keyword>
<dbReference type="InterPro" id="IPR001304">
    <property type="entry name" value="C-type_lectin-like"/>
</dbReference>
<keyword evidence="4" id="KW-0430">Lectin</keyword>
<comment type="caution">
    <text evidence="9">The sequence shown here is derived from an EMBL/GenBank/DDBJ whole genome shotgun (WGS) entry which is preliminary data.</text>
</comment>
<dbReference type="InterPro" id="IPR016186">
    <property type="entry name" value="C-type_lectin-like/link_sf"/>
</dbReference>
<dbReference type="SMART" id="SM00034">
    <property type="entry name" value="CLECT"/>
    <property type="match status" value="1"/>
</dbReference>
<protein>
    <recommendedName>
        <fullName evidence="8">C-type lectin domain-containing protein</fullName>
    </recommendedName>
</protein>
<dbReference type="EMBL" id="JAIPUX010000439">
    <property type="protein sequence ID" value="KAH0630420.1"/>
    <property type="molecule type" value="Genomic_DNA"/>
</dbReference>
<evidence type="ECO:0000313" key="9">
    <source>
        <dbReference type="EMBL" id="KAH0630420.1"/>
    </source>
</evidence>
<keyword evidence="6" id="KW-0472">Membrane</keyword>
<evidence type="ECO:0000256" key="6">
    <source>
        <dbReference type="ARBA" id="ARBA00022989"/>
    </source>
</evidence>
<gene>
    <name evidence="9" type="ORF">JD844_013433</name>
</gene>
<dbReference type="PANTHER" id="PTHR46784">
    <property type="entry name" value="KILLER CELL LECTIN-LIKE RECEPTOR SUBFAMILY B MEMBER 1"/>
    <property type="match status" value="1"/>
</dbReference>
<evidence type="ECO:0000256" key="5">
    <source>
        <dbReference type="ARBA" id="ARBA00022968"/>
    </source>
</evidence>
<feature type="domain" description="C-type lectin" evidence="8">
    <location>
        <begin position="1"/>
        <end position="106"/>
    </location>
</feature>
<name>A0ABQ7TKT3_PHRPL</name>
<evidence type="ECO:0000256" key="2">
    <source>
        <dbReference type="ARBA" id="ARBA00004613"/>
    </source>
</evidence>
<dbReference type="Proteomes" id="UP000826234">
    <property type="component" value="Unassembled WGS sequence"/>
</dbReference>
<dbReference type="Gene3D" id="3.10.100.10">
    <property type="entry name" value="Mannose-Binding Protein A, subunit A"/>
    <property type="match status" value="1"/>
</dbReference>
<keyword evidence="3" id="KW-0964">Secreted</keyword>
<sequence>MCYWPSEDLKTWNDSRNDCLVNNSQLLVIQDKEEMEFIKQITRGTDVYWIGLSLSSSDNKWMWVTDAQYDENIFDRPKDTQRNSCGTIKDKINSDKCSAELRWICQKEAILL</sequence>
<keyword evidence="10" id="KW-1185">Reference proteome</keyword>
<proteinExistence type="predicted"/>
<dbReference type="SUPFAM" id="SSF56436">
    <property type="entry name" value="C-type lectin-like"/>
    <property type="match status" value="1"/>
</dbReference>
<organism evidence="9 10">
    <name type="scientific">Phrynosoma platyrhinos</name>
    <name type="common">Desert horned lizard</name>
    <dbReference type="NCBI Taxonomy" id="52577"/>
    <lineage>
        <taxon>Eukaryota</taxon>
        <taxon>Metazoa</taxon>
        <taxon>Chordata</taxon>
        <taxon>Craniata</taxon>
        <taxon>Vertebrata</taxon>
        <taxon>Euteleostomi</taxon>
        <taxon>Lepidosauria</taxon>
        <taxon>Squamata</taxon>
        <taxon>Bifurcata</taxon>
        <taxon>Unidentata</taxon>
        <taxon>Episquamata</taxon>
        <taxon>Toxicofera</taxon>
        <taxon>Iguania</taxon>
        <taxon>Phrynosomatidae</taxon>
        <taxon>Phrynosomatinae</taxon>
        <taxon>Phrynosoma</taxon>
    </lineage>
</organism>
<keyword evidence="6" id="KW-0812">Transmembrane</keyword>
<dbReference type="PANTHER" id="PTHR46784:SF1">
    <property type="entry name" value="KILLER CELL LECTIN-LIKE RECEPTOR SUBFAMILY B MEMBER 1"/>
    <property type="match status" value="1"/>
</dbReference>
<keyword evidence="7" id="KW-1015">Disulfide bond</keyword>
<dbReference type="InterPro" id="IPR016187">
    <property type="entry name" value="CTDL_fold"/>
</dbReference>
<dbReference type="CDD" id="cd03593">
    <property type="entry name" value="CLECT_NK_receptors_like"/>
    <property type="match status" value="1"/>
</dbReference>
<accession>A0ABQ7TKT3</accession>
<evidence type="ECO:0000256" key="3">
    <source>
        <dbReference type="ARBA" id="ARBA00022525"/>
    </source>
</evidence>
<dbReference type="InterPro" id="IPR051527">
    <property type="entry name" value="KLR_subfamily_B"/>
</dbReference>
<evidence type="ECO:0000256" key="7">
    <source>
        <dbReference type="ARBA" id="ARBA00023157"/>
    </source>
</evidence>
<dbReference type="Pfam" id="PF00059">
    <property type="entry name" value="Lectin_C"/>
    <property type="match status" value="1"/>
</dbReference>
<evidence type="ECO:0000256" key="4">
    <source>
        <dbReference type="ARBA" id="ARBA00022734"/>
    </source>
</evidence>
<evidence type="ECO:0000259" key="8">
    <source>
        <dbReference type="PROSITE" id="PS50041"/>
    </source>
</evidence>
<dbReference type="PROSITE" id="PS50041">
    <property type="entry name" value="C_TYPE_LECTIN_2"/>
    <property type="match status" value="1"/>
</dbReference>
<evidence type="ECO:0000256" key="1">
    <source>
        <dbReference type="ARBA" id="ARBA00004606"/>
    </source>
</evidence>
<keyword evidence="6" id="KW-1133">Transmembrane helix</keyword>
<dbReference type="InterPro" id="IPR033992">
    <property type="entry name" value="NKR-like_CTLD"/>
</dbReference>
<evidence type="ECO:0000313" key="10">
    <source>
        <dbReference type="Proteomes" id="UP000826234"/>
    </source>
</evidence>